<dbReference type="InterPro" id="IPR050955">
    <property type="entry name" value="Plant_Biomass_Hydrol_Est"/>
</dbReference>
<dbReference type="SUPFAM" id="SSF53474">
    <property type="entry name" value="alpha/beta-Hydrolases"/>
    <property type="match status" value="2"/>
</dbReference>
<organism evidence="3 4">
    <name type="scientific">Rhizobium esperanzae</name>
    <dbReference type="NCBI Taxonomy" id="1967781"/>
    <lineage>
        <taxon>Bacteria</taxon>
        <taxon>Pseudomonadati</taxon>
        <taxon>Pseudomonadota</taxon>
        <taxon>Alphaproteobacteria</taxon>
        <taxon>Hyphomicrobiales</taxon>
        <taxon>Rhizobiaceae</taxon>
        <taxon>Rhizobium/Agrobacterium group</taxon>
        <taxon>Rhizobium</taxon>
    </lineage>
</organism>
<comment type="caution">
    <text evidence="3">The sequence shown here is derived from an EMBL/GenBank/DDBJ whole genome shotgun (WGS) entry which is preliminary data.</text>
</comment>
<evidence type="ECO:0000256" key="2">
    <source>
        <dbReference type="ARBA" id="ARBA00022801"/>
    </source>
</evidence>
<dbReference type="PANTHER" id="PTHR43037:SF1">
    <property type="entry name" value="BLL1128 PROTEIN"/>
    <property type="match status" value="1"/>
</dbReference>
<dbReference type="Gene3D" id="3.40.50.1820">
    <property type="entry name" value="alpha/beta hydrolase"/>
    <property type="match status" value="1"/>
</dbReference>
<keyword evidence="2" id="KW-0378">Hydrolase</keyword>
<dbReference type="GO" id="GO:0005576">
    <property type="term" value="C:extracellular region"/>
    <property type="evidence" value="ECO:0007669"/>
    <property type="project" value="InterPro"/>
</dbReference>
<dbReference type="Proteomes" id="UP000197269">
    <property type="component" value="Unassembled WGS sequence"/>
</dbReference>
<evidence type="ECO:0000313" key="3">
    <source>
        <dbReference type="EMBL" id="OWO92515.1"/>
    </source>
</evidence>
<name>A0A246DQE8_9HYPH</name>
<dbReference type="GO" id="GO:0016787">
    <property type="term" value="F:hydrolase activity"/>
    <property type="evidence" value="ECO:0007669"/>
    <property type="project" value="UniProtKB-KW"/>
</dbReference>
<reference evidence="3 4" key="1">
    <citation type="submission" date="2017-03" db="EMBL/GenBank/DDBJ databases">
        <title>Genome of strain Rhizobium sp. CNPSo 668.</title>
        <authorList>
            <person name="Ribeiro R."/>
        </authorList>
    </citation>
    <scope>NUCLEOTIDE SEQUENCE [LARGE SCALE GENOMIC DNA]</scope>
    <source>
        <strain evidence="3 4">CNPSo 668</strain>
    </source>
</reference>
<evidence type="ECO:0000256" key="1">
    <source>
        <dbReference type="ARBA" id="ARBA00022729"/>
    </source>
</evidence>
<dbReference type="PANTHER" id="PTHR43037">
    <property type="entry name" value="UNNAMED PRODUCT-RELATED"/>
    <property type="match status" value="1"/>
</dbReference>
<keyword evidence="1" id="KW-0732">Signal</keyword>
<dbReference type="Pfam" id="PF10503">
    <property type="entry name" value="Esterase_PHB"/>
    <property type="match status" value="1"/>
</dbReference>
<gene>
    <name evidence="3" type="ORF">B5E41_22405</name>
</gene>
<protein>
    <submittedName>
        <fullName evidence="3">Polyhydroxybutyrate depolymerase</fullName>
    </submittedName>
</protein>
<dbReference type="InterPro" id="IPR029058">
    <property type="entry name" value="AB_hydrolase_fold"/>
</dbReference>
<dbReference type="InterPro" id="IPR010126">
    <property type="entry name" value="Esterase_phb"/>
</dbReference>
<dbReference type="NCBIfam" id="TIGR01840">
    <property type="entry name" value="esterase_phb"/>
    <property type="match status" value="1"/>
</dbReference>
<dbReference type="EMBL" id="MXPU01000016">
    <property type="protein sequence ID" value="OWO92515.1"/>
    <property type="molecule type" value="Genomic_DNA"/>
</dbReference>
<dbReference type="RefSeq" id="WP_088396100.1">
    <property type="nucleotide sequence ID" value="NZ_MXPU01000016.1"/>
</dbReference>
<evidence type="ECO:0000313" key="4">
    <source>
        <dbReference type="Proteomes" id="UP000197269"/>
    </source>
</evidence>
<sequence length="332" mass="36514">MKLGFTKSLSGLLKTRRRAARLLEKAWSPLRRKPSRQERPRLQTTAAFGSNPGRLVMKTFVPADLPSKPALVVVLHGCRQTPESLDAASGFSRLARERGFVVLYPQQIHSNNAHKCFNWFRPSEVARDRGEVLSVKQMIDHALKRHRADRTRVYIVGLSAGGAMTGSLVANYPDMFAGAAIVAGMPVGAVRDAMSALRTMKSGATAPSDGWGARIAEISPGRRSWPPISIWQGTADRTVNPANARACVDQWLEANAVDRSSVRVERKPWGELSSWNAGGARRVSLYSIHGMGHGLPVKNRRPARSGSTDPFVLTADISAPVELMRLWRLPRR</sequence>
<accession>A0A246DQE8</accession>
<dbReference type="AlphaFoldDB" id="A0A246DQE8"/>
<proteinExistence type="predicted"/>